<proteinExistence type="predicted"/>
<evidence type="ECO:0000313" key="1">
    <source>
        <dbReference type="EMBL" id="JAH57725.1"/>
    </source>
</evidence>
<protein>
    <submittedName>
        <fullName evidence="1">Uncharacterized protein</fullName>
    </submittedName>
</protein>
<accession>A0A0E9TXS3</accession>
<dbReference type="AlphaFoldDB" id="A0A0E9TXS3"/>
<dbReference type="EMBL" id="GBXM01050852">
    <property type="protein sequence ID" value="JAH57725.1"/>
    <property type="molecule type" value="Transcribed_RNA"/>
</dbReference>
<organism evidence="1">
    <name type="scientific">Anguilla anguilla</name>
    <name type="common">European freshwater eel</name>
    <name type="synonym">Muraena anguilla</name>
    <dbReference type="NCBI Taxonomy" id="7936"/>
    <lineage>
        <taxon>Eukaryota</taxon>
        <taxon>Metazoa</taxon>
        <taxon>Chordata</taxon>
        <taxon>Craniata</taxon>
        <taxon>Vertebrata</taxon>
        <taxon>Euteleostomi</taxon>
        <taxon>Actinopterygii</taxon>
        <taxon>Neopterygii</taxon>
        <taxon>Teleostei</taxon>
        <taxon>Anguilliformes</taxon>
        <taxon>Anguillidae</taxon>
        <taxon>Anguilla</taxon>
    </lineage>
</organism>
<name>A0A0E9TXS3_ANGAN</name>
<sequence length="25" mass="2778">MDSHVTLDFISTSCDALCGLLLLYF</sequence>
<reference evidence="1" key="2">
    <citation type="journal article" date="2015" name="Fish Shellfish Immunol.">
        <title>Early steps in the European eel (Anguilla anguilla)-Vibrio vulnificus interaction in the gills: Role of the RtxA13 toxin.</title>
        <authorList>
            <person name="Callol A."/>
            <person name="Pajuelo D."/>
            <person name="Ebbesson L."/>
            <person name="Teles M."/>
            <person name="MacKenzie S."/>
            <person name="Amaro C."/>
        </authorList>
    </citation>
    <scope>NUCLEOTIDE SEQUENCE</scope>
</reference>
<reference evidence="1" key="1">
    <citation type="submission" date="2014-11" db="EMBL/GenBank/DDBJ databases">
        <authorList>
            <person name="Amaro Gonzalez C."/>
        </authorList>
    </citation>
    <scope>NUCLEOTIDE SEQUENCE</scope>
</reference>